<dbReference type="EC" id="2.1.1.171" evidence="3"/>
<dbReference type="EMBL" id="JGYK01000001">
    <property type="protein sequence ID" value="KFI40613.1"/>
    <property type="molecule type" value="Genomic_DNA"/>
</dbReference>
<comment type="caution">
    <text evidence="3">The sequence shown here is derived from an EMBL/GenBank/DDBJ whole genome shotgun (WGS) entry which is preliminary data.</text>
</comment>
<dbReference type="AlphaFoldDB" id="A0A086Z263"/>
<dbReference type="GO" id="GO:0052913">
    <property type="term" value="F:16S rRNA (guanine(966)-N(2))-methyltransferase activity"/>
    <property type="evidence" value="ECO:0007669"/>
    <property type="project" value="UniProtKB-EC"/>
</dbReference>
<name>A0A086Z263_9BIFI</name>
<dbReference type="Pfam" id="PF03602">
    <property type="entry name" value="Cons_hypoth95"/>
    <property type="match status" value="1"/>
</dbReference>
<dbReference type="InterPro" id="IPR029063">
    <property type="entry name" value="SAM-dependent_MTases_sf"/>
</dbReference>
<dbReference type="eggNOG" id="COG0742">
    <property type="taxonomic scope" value="Bacteria"/>
</dbReference>
<sequence>MRVIAGRFKGAAIPSALKGTRPTTDRTKEAMFSRLDAWGALSGARVLDLYAGTGALGFEALSRGGRGLVAVEASRRAAGLISRTLAALKASPAWGEDDSAQVLSVKVERFLEAEVERSRESHAERSFDLIFIDPPYALPSADCDRILDSLAARGLALSGCLVVLERSARSEPPQLPEGWSLDDERTYGETRVYYISRI</sequence>
<reference evidence="3 4" key="1">
    <citation type="submission" date="2014-03" db="EMBL/GenBank/DDBJ databases">
        <title>Genomics of Bifidobacteria.</title>
        <authorList>
            <person name="Ventura M."/>
            <person name="Milani C."/>
            <person name="Lugli G.A."/>
        </authorList>
    </citation>
    <scope>NUCLEOTIDE SEQUENCE [LARGE SCALE GENOMIC DNA]</scope>
    <source>
        <strain evidence="3 4">DSM 22766</strain>
    </source>
</reference>
<dbReference type="CDD" id="cd02440">
    <property type="entry name" value="AdoMet_MTases"/>
    <property type="match status" value="1"/>
</dbReference>
<dbReference type="Gene3D" id="3.40.50.150">
    <property type="entry name" value="Vaccinia Virus protein VP39"/>
    <property type="match status" value="1"/>
</dbReference>
<keyword evidence="1 3" id="KW-0489">Methyltransferase</keyword>
<evidence type="ECO:0000256" key="1">
    <source>
        <dbReference type="ARBA" id="ARBA00022603"/>
    </source>
</evidence>
<dbReference type="SUPFAM" id="SSF53335">
    <property type="entry name" value="S-adenosyl-L-methionine-dependent methyltransferases"/>
    <property type="match status" value="1"/>
</dbReference>
<keyword evidence="2 3" id="KW-0808">Transferase</keyword>
<dbReference type="RefSeq" id="WP_033504691.1">
    <property type="nucleotide sequence ID" value="NZ_CP011786.1"/>
</dbReference>
<dbReference type="GO" id="GO:0003676">
    <property type="term" value="F:nucleic acid binding"/>
    <property type="evidence" value="ECO:0007669"/>
    <property type="project" value="InterPro"/>
</dbReference>
<dbReference type="KEGG" id="bact:AB656_07280"/>
<dbReference type="PATRIC" id="fig|1437605.7.peg.1491"/>
<dbReference type="OrthoDB" id="9803017at2"/>
<evidence type="ECO:0000313" key="4">
    <source>
        <dbReference type="Proteomes" id="UP000029015"/>
    </source>
</evidence>
<accession>A0A086Z263</accession>
<proteinExistence type="predicted"/>
<gene>
    <name evidence="3" type="ORF">BACT_1317</name>
</gene>
<dbReference type="STRING" id="1437605.AB656_07280"/>
<evidence type="ECO:0000256" key="2">
    <source>
        <dbReference type="ARBA" id="ARBA00022679"/>
    </source>
</evidence>
<dbReference type="PANTHER" id="PTHR43542">
    <property type="entry name" value="METHYLTRANSFERASE"/>
    <property type="match status" value="1"/>
</dbReference>
<dbReference type="PANTHER" id="PTHR43542:SF1">
    <property type="entry name" value="METHYLTRANSFERASE"/>
    <property type="match status" value="1"/>
</dbReference>
<dbReference type="PROSITE" id="PS00092">
    <property type="entry name" value="N6_MTASE"/>
    <property type="match status" value="1"/>
</dbReference>
<organism evidence="3 4">
    <name type="scientific">Bifidobacterium actinocoloniiforme DSM 22766</name>
    <dbReference type="NCBI Taxonomy" id="1437605"/>
    <lineage>
        <taxon>Bacteria</taxon>
        <taxon>Bacillati</taxon>
        <taxon>Actinomycetota</taxon>
        <taxon>Actinomycetes</taxon>
        <taxon>Bifidobacteriales</taxon>
        <taxon>Bifidobacteriaceae</taxon>
        <taxon>Bifidobacterium</taxon>
    </lineage>
</organism>
<evidence type="ECO:0000313" key="3">
    <source>
        <dbReference type="EMBL" id="KFI40613.1"/>
    </source>
</evidence>
<keyword evidence="4" id="KW-1185">Reference proteome</keyword>
<dbReference type="InterPro" id="IPR004398">
    <property type="entry name" value="RNA_MeTrfase_RsmD"/>
</dbReference>
<dbReference type="PIRSF" id="PIRSF004553">
    <property type="entry name" value="CHP00095"/>
    <property type="match status" value="1"/>
</dbReference>
<protein>
    <submittedName>
        <fullName evidence="3">RNA methyltransferase, RsmD family</fullName>
        <ecNumber evidence="3">2.1.1.171</ecNumber>
    </submittedName>
</protein>
<dbReference type="Proteomes" id="UP000029015">
    <property type="component" value="Unassembled WGS sequence"/>
</dbReference>
<dbReference type="InterPro" id="IPR002052">
    <property type="entry name" value="DNA_methylase_N6_adenine_CS"/>
</dbReference>